<comment type="caution">
    <text evidence="14">Lacks conserved residue(s) required for the propagation of feature annotation.</text>
</comment>
<gene>
    <name evidence="14" type="primary">aroK</name>
    <name evidence="16" type="ORF">Metus_1382</name>
</gene>
<keyword evidence="8 14" id="KW-0808">Transferase</keyword>
<dbReference type="HAMAP" id="MF_00370">
    <property type="entry name" value="Shik_kinase_arch"/>
    <property type="match status" value="1"/>
</dbReference>
<evidence type="ECO:0000256" key="2">
    <source>
        <dbReference type="ARBA" id="ARBA00004842"/>
    </source>
</evidence>
<evidence type="ECO:0000256" key="14">
    <source>
        <dbReference type="HAMAP-Rule" id="MF_00370"/>
    </source>
</evidence>
<dbReference type="GO" id="GO:0005524">
    <property type="term" value="F:ATP binding"/>
    <property type="evidence" value="ECO:0007669"/>
    <property type="project" value="UniProtKB-UniRule"/>
</dbReference>
<dbReference type="EC" id="2.7.1.71" evidence="4 14"/>
<evidence type="ECO:0000256" key="11">
    <source>
        <dbReference type="ARBA" id="ARBA00022840"/>
    </source>
</evidence>
<protein>
    <recommendedName>
        <fullName evidence="5 14">Shikimate kinase</fullName>
        <shortName evidence="14">SK</shortName>
        <ecNumber evidence="4 14">2.7.1.71</ecNumber>
    </recommendedName>
</protein>
<dbReference type="Proteomes" id="UP000288215">
    <property type="component" value="Unassembled WGS sequence"/>
</dbReference>
<dbReference type="SUPFAM" id="SSF54211">
    <property type="entry name" value="Ribosomal protein S5 domain 2-like"/>
    <property type="match status" value="1"/>
</dbReference>
<comment type="catalytic activity">
    <reaction evidence="13 14">
        <text>shikimate + ATP = 3-phosphoshikimate + ADP + H(+)</text>
        <dbReference type="Rhea" id="RHEA:13121"/>
        <dbReference type="ChEBI" id="CHEBI:15378"/>
        <dbReference type="ChEBI" id="CHEBI:30616"/>
        <dbReference type="ChEBI" id="CHEBI:36208"/>
        <dbReference type="ChEBI" id="CHEBI:145989"/>
        <dbReference type="ChEBI" id="CHEBI:456216"/>
        <dbReference type="EC" id="2.7.1.71"/>
    </reaction>
</comment>
<evidence type="ECO:0000256" key="9">
    <source>
        <dbReference type="ARBA" id="ARBA00022741"/>
    </source>
</evidence>
<comment type="subcellular location">
    <subcellularLocation>
        <location evidence="1 14">Cytoplasm</location>
    </subcellularLocation>
</comment>
<dbReference type="PANTHER" id="PTHR20861">
    <property type="entry name" value="HOMOSERINE/4-DIPHOSPHOCYTIDYL-2-C-METHYL-D-ERYTHRITOL KINASE"/>
    <property type="match status" value="1"/>
</dbReference>
<dbReference type="GO" id="GO:0009423">
    <property type="term" value="P:chorismate biosynthetic process"/>
    <property type="evidence" value="ECO:0007669"/>
    <property type="project" value="UniProtKB-UniRule"/>
</dbReference>
<feature type="domain" description="GHMP kinase N-terminal" evidence="15">
    <location>
        <begin position="58"/>
        <end position="145"/>
    </location>
</feature>
<dbReference type="UniPathway" id="UPA00053">
    <property type="reaction ID" value="UER00088"/>
</dbReference>
<evidence type="ECO:0000256" key="4">
    <source>
        <dbReference type="ARBA" id="ARBA00012154"/>
    </source>
</evidence>
<proteinExistence type="inferred from homology"/>
<comment type="pathway">
    <text evidence="2 14">Metabolic intermediate biosynthesis; chorismate biosynthesis; chorismate from D-erythrose 4-phosphate and phosphoenolpyruvate: step 5/7.</text>
</comment>
<evidence type="ECO:0000259" key="15">
    <source>
        <dbReference type="Pfam" id="PF00288"/>
    </source>
</evidence>
<keyword evidence="11 14" id="KW-0067">ATP-binding</keyword>
<name>A0A444L775_METS7</name>
<dbReference type="InterPro" id="IPR010189">
    <property type="entry name" value="SK_arc"/>
</dbReference>
<dbReference type="EMBL" id="RXGA01000003">
    <property type="protein sequence ID" value="RWX73408.1"/>
    <property type="molecule type" value="Genomic_DNA"/>
</dbReference>
<evidence type="ECO:0000313" key="16">
    <source>
        <dbReference type="EMBL" id="RWX73408.1"/>
    </source>
</evidence>
<dbReference type="InterPro" id="IPR014721">
    <property type="entry name" value="Ribsml_uS5_D2-typ_fold_subgr"/>
</dbReference>
<comment type="similarity">
    <text evidence="3 14">Belongs to the GHMP kinase family. Archaeal shikimate kinase subfamily.</text>
</comment>
<evidence type="ECO:0000256" key="10">
    <source>
        <dbReference type="ARBA" id="ARBA00022777"/>
    </source>
</evidence>
<dbReference type="GO" id="GO:0004765">
    <property type="term" value="F:shikimate kinase activity"/>
    <property type="evidence" value="ECO:0007669"/>
    <property type="project" value="UniProtKB-UniRule"/>
</dbReference>
<sequence length="293" mass="31100">MRGKGTSYGAATIVNAMPSGFGGAIGVWLKTVAEVEITEDPAVEVVAADQEVDDLSLIVESFRAASGRFGISCGARITVRSEIPPARGMKSSSAASNAVVLATLDALGRECEAMEAVQMGVLASKKAGVTVTGAFDDACASLFGGVFLTDNTGMMVLRSWDAEELTALFLVPEERRYSGRVDAERLRSYARVSLIAFNEAIEGRVWQAMLINGLAMCRVLGFDAEPILEAVKEGAASAGLCGKGPAICAVTKPEYEGEIMDRWRSSGHPIIRTKIRGSSELGEKGRRGEEIDR</sequence>
<keyword evidence="6 14" id="KW-0963">Cytoplasm</keyword>
<accession>A0A444L775</accession>
<dbReference type="Gene3D" id="3.30.230.10">
    <property type="match status" value="1"/>
</dbReference>
<dbReference type="GO" id="GO:0009073">
    <property type="term" value="P:aromatic amino acid family biosynthetic process"/>
    <property type="evidence" value="ECO:0007669"/>
    <property type="project" value="UniProtKB-KW"/>
</dbReference>
<keyword evidence="10 14" id="KW-0418">Kinase</keyword>
<keyword evidence="9 14" id="KW-0547">Nucleotide-binding</keyword>
<organism evidence="16 17">
    <name type="scientific">Methanosuratincola subterraneus</name>
    <dbReference type="NCBI Taxonomy" id="2593994"/>
    <lineage>
        <taxon>Archaea</taxon>
        <taxon>Thermoproteota</taxon>
        <taxon>Methanosuratincolia</taxon>
        <taxon>Candidatus Methanomethylicales</taxon>
        <taxon>Candidatus Methanomethylicaceae</taxon>
        <taxon>Candidatus Methanosuratincola (ex Vanwonterghem et al. 2016)</taxon>
    </lineage>
</organism>
<evidence type="ECO:0000256" key="13">
    <source>
        <dbReference type="ARBA" id="ARBA00048567"/>
    </source>
</evidence>
<dbReference type="GO" id="GO:0005737">
    <property type="term" value="C:cytoplasm"/>
    <property type="evidence" value="ECO:0007669"/>
    <property type="project" value="UniProtKB-SubCell"/>
</dbReference>
<comment type="caution">
    <text evidence="16">The sequence shown here is derived from an EMBL/GenBank/DDBJ whole genome shotgun (WGS) entry which is preliminary data.</text>
</comment>
<dbReference type="NCBIfam" id="TIGR01920">
    <property type="entry name" value="Shik_kin_archae"/>
    <property type="match status" value="1"/>
</dbReference>
<dbReference type="PIRSF" id="PIRSF005758">
    <property type="entry name" value="Shikimt_kin_arch"/>
    <property type="match status" value="1"/>
</dbReference>
<evidence type="ECO:0000256" key="3">
    <source>
        <dbReference type="ARBA" id="ARBA00010202"/>
    </source>
</evidence>
<evidence type="ECO:0000256" key="8">
    <source>
        <dbReference type="ARBA" id="ARBA00022679"/>
    </source>
</evidence>
<keyword evidence="7 14" id="KW-0028">Amino-acid biosynthesis</keyword>
<dbReference type="Pfam" id="PF00288">
    <property type="entry name" value="GHMP_kinases_N"/>
    <property type="match status" value="1"/>
</dbReference>
<dbReference type="PANTHER" id="PTHR20861:SF3">
    <property type="entry name" value="SHIKIMATE KINASE"/>
    <property type="match status" value="1"/>
</dbReference>
<reference evidence="16 17" key="1">
    <citation type="submission" date="2018-12" db="EMBL/GenBank/DDBJ databases">
        <title>The complete genome of the methanogenic archaea of the candidate phylum Verstraetearchaeota, obtained from the metagenome of underground thermal water.</title>
        <authorList>
            <person name="Kadnikov V.V."/>
            <person name="Mardanov A.V."/>
            <person name="Beletsky A.V."/>
            <person name="Karnachuk O.V."/>
            <person name="Ravin N.V."/>
        </authorList>
    </citation>
    <scope>NUCLEOTIDE SEQUENCE [LARGE SCALE GENOMIC DNA]</scope>
    <source>
        <strain evidence="16">Ch88</strain>
    </source>
</reference>
<dbReference type="InterPro" id="IPR006204">
    <property type="entry name" value="GHMP_kinase_N_dom"/>
</dbReference>
<evidence type="ECO:0000256" key="5">
    <source>
        <dbReference type="ARBA" id="ARBA00013853"/>
    </source>
</evidence>
<evidence type="ECO:0000256" key="12">
    <source>
        <dbReference type="ARBA" id="ARBA00023141"/>
    </source>
</evidence>
<dbReference type="GO" id="GO:0008652">
    <property type="term" value="P:amino acid biosynthetic process"/>
    <property type="evidence" value="ECO:0007669"/>
    <property type="project" value="UniProtKB-KW"/>
</dbReference>
<evidence type="ECO:0000313" key="17">
    <source>
        <dbReference type="Proteomes" id="UP000288215"/>
    </source>
</evidence>
<dbReference type="AlphaFoldDB" id="A0A444L775"/>
<evidence type="ECO:0000256" key="1">
    <source>
        <dbReference type="ARBA" id="ARBA00004496"/>
    </source>
</evidence>
<evidence type="ECO:0000256" key="7">
    <source>
        <dbReference type="ARBA" id="ARBA00022605"/>
    </source>
</evidence>
<evidence type="ECO:0000256" key="6">
    <source>
        <dbReference type="ARBA" id="ARBA00022490"/>
    </source>
</evidence>
<dbReference type="InterPro" id="IPR020568">
    <property type="entry name" value="Ribosomal_Su5_D2-typ_SF"/>
</dbReference>
<keyword evidence="12 14" id="KW-0057">Aromatic amino acid biosynthesis</keyword>